<sequence length="279" mass="29531">MTTKTWLSAAFSCLTLSLAACGGQSNAPANHSASHPASAAASGASGAADGNGRVLRVAGNATFAPFESLDENKKVTGFDIDLINAMGEAGNFKVEYKDQPWESLFPALSNGDADVLVSGITITDERKATMAFSEPYYQITQVVLVPPSKNVAKVEDLKKLHKIGVVTGYTGDYAAQKIFGPTSEQVVRFDNVGLLTKEVENGGVDAGILDNAVVAHYIKNNSSKGFKMVALPDFPAEHYGMAVRKDDAQTLALLNDSLAKVRASGKYAEIEAKYFATGK</sequence>
<evidence type="ECO:0000313" key="9">
    <source>
        <dbReference type="Proteomes" id="UP000614058"/>
    </source>
</evidence>
<evidence type="ECO:0000256" key="1">
    <source>
        <dbReference type="ARBA" id="ARBA00004196"/>
    </source>
</evidence>
<accession>A0ABS1BUF1</accession>
<keyword evidence="3 5" id="KW-0732">Signal</keyword>
<dbReference type="CDD" id="cd13624">
    <property type="entry name" value="PBP2_Arg_Lys_His"/>
    <property type="match status" value="1"/>
</dbReference>
<protein>
    <submittedName>
        <fullName evidence="8">Basic amino acid ABC transporter substrate-binding protein</fullName>
    </submittedName>
</protein>
<evidence type="ECO:0000259" key="6">
    <source>
        <dbReference type="SMART" id="SM00062"/>
    </source>
</evidence>
<comment type="similarity">
    <text evidence="2 4">Belongs to the bacterial solute-binding protein 3 family.</text>
</comment>
<evidence type="ECO:0000256" key="2">
    <source>
        <dbReference type="ARBA" id="ARBA00010333"/>
    </source>
</evidence>
<feature type="signal peptide" evidence="5">
    <location>
        <begin position="1"/>
        <end position="22"/>
    </location>
</feature>
<dbReference type="Proteomes" id="UP000614058">
    <property type="component" value="Unassembled WGS sequence"/>
</dbReference>
<dbReference type="InterPro" id="IPR001320">
    <property type="entry name" value="Iontro_rcpt_C"/>
</dbReference>
<gene>
    <name evidence="8" type="ORF">JDW22_10120</name>
</gene>
<dbReference type="InterPro" id="IPR001638">
    <property type="entry name" value="Solute-binding_3/MltF_N"/>
</dbReference>
<evidence type="ECO:0000256" key="5">
    <source>
        <dbReference type="SAM" id="SignalP"/>
    </source>
</evidence>
<feature type="domain" description="Ionotropic glutamate receptor C-terminal" evidence="7">
    <location>
        <begin position="54"/>
        <end position="277"/>
    </location>
</feature>
<organism evidence="8 9">
    <name type="scientific">Kingella bonacorsii</name>
    <dbReference type="NCBI Taxonomy" id="2796361"/>
    <lineage>
        <taxon>Bacteria</taxon>
        <taxon>Pseudomonadati</taxon>
        <taxon>Pseudomonadota</taxon>
        <taxon>Betaproteobacteria</taxon>
        <taxon>Neisseriales</taxon>
        <taxon>Neisseriaceae</taxon>
        <taxon>Kingella</taxon>
    </lineage>
</organism>
<dbReference type="SMART" id="SM00062">
    <property type="entry name" value="PBPb"/>
    <property type="match status" value="1"/>
</dbReference>
<dbReference type="PANTHER" id="PTHR35936">
    <property type="entry name" value="MEMBRANE-BOUND LYTIC MUREIN TRANSGLYCOSYLASE F"/>
    <property type="match status" value="1"/>
</dbReference>
<dbReference type="Gene3D" id="3.40.190.10">
    <property type="entry name" value="Periplasmic binding protein-like II"/>
    <property type="match status" value="2"/>
</dbReference>
<evidence type="ECO:0000313" key="8">
    <source>
        <dbReference type="EMBL" id="MBK0396917.1"/>
    </source>
</evidence>
<comment type="caution">
    <text evidence="8">The sequence shown here is derived from an EMBL/GenBank/DDBJ whole genome shotgun (WGS) entry which is preliminary data.</text>
</comment>
<dbReference type="SMART" id="SM00079">
    <property type="entry name" value="PBPe"/>
    <property type="match status" value="1"/>
</dbReference>
<reference evidence="8 9" key="1">
    <citation type="journal article" date="2021" name="Pathogens">
        <title>Isolation and Characterization of Kingella bonacorsii sp. nov., A Novel Kingella Species Detected in a Stable Periodontitis Subject.</title>
        <authorList>
            <person name="Antezack A."/>
            <person name="Boxberger M."/>
            <person name="Rolland C."/>
            <person name="Monnet-Corti V."/>
            <person name="La Scola B."/>
        </authorList>
    </citation>
    <scope>NUCLEOTIDE SEQUENCE [LARGE SCALE GENOMIC DNA]</scope>
    <source>
        <strain evidence="8 9">Marseille-Q4569</strain>
    </source>
</reference>
<evidence type="ECO:0000256" key="4">
    <source>
        <dbReference type="RuleBase" id="RU003744"/>
    </source>
</evidence>
<name>A0ABS1BUF1_9NEIS</name>
<dbReference type="PROSITE" id="PS51257">
    <property type="entry name" value="PROKAR_LIPOPROTEIN"/>
    <property type="match status" value="1"/>
</dbReference>
<keyword evidence="9" id="KW-1185">Reference proteome</keyword>
<dbReference type="Pfam" id="PF00497">
    <property type="entry name" value="SBP_bac_3"/>
    <property type="match status" value="1"/>
</dbReference>
<feature type="domain" description="Solute-binding protein family 3/N-terminal" evidence="6">
    <location>
        <begin position="54"/>
        <end position="278"/>
    </location>
</feature>
<evidence type="ECO:0000256" key="3">
    <source>
        <dbReference type="ARBA" id="ARBA00022729"/>
    </source>
</evidence>
<dbReference type="SUPFAM" id="SSF53850">
    <property type="entry name" value="Periplasmic binding protein-like II"/>
    <property type="match status" value="1"/>
</dbReference>
<dbReference type="RefSeq" id="WP_200522956.1">
    <property type="nucleotide sequence ID" value="NZ_JAEHNZ010000003.1"/>
</dbReference>
<dbReference type="InterPro" id="IPR018313">
    <property type="entry name" value="SBP_3_CS"/>
</dbReference>
<dbReference type="PANTHER" id="PTHR35936:SF17">
    <property type="entry name" value="ARGININE-BINDING EXTRACELLULAR PROTEIN ARTP"/>
    <property type="match status" value="1"/>
</dbReference>
<evidence type="ECO:0000259" key="7">
    <source>
        <dbReference type="SMART" id="SM00079"/>
    </source>
</evidence>
<comment type="subcellular location">
    <subcellularLocation>
        <location evidence="1">Cell envelope</location>
    </subcellularLocation>
</comment>
<dbReference type="PROSITE" id="PS01039">
    <property type="entry name" value="SBP_BACTERIAL_3"/>
    <property type="match status" value="1"/>
</dbReference>
<dbReference type="EMBL" id="JAEHNZ010000003">
    <property type="protein sequence ID" value="MBK0396917.1"/>
    <property type="molecule type" value="Genomic_DNA"/>
</dbReference>
<feature type="chain" id="PRO_5046152044" evidence="5">
    <location>
        <begin position="23"/>
        <end position="279"/>
    </location>
</feature>
<proteinExistence type="inferred from homology"/>